<dbReference type="PANTHER" id="PTHR33232">
    <property type="entry name" value="PROTEIN SIEVE ELEMENT OCCLUSION B-LIKE"/>
    <property type="match status" value="1"/>
</dbReference>
<dbReference type="Proteomes" id="UP001367508">
    <property type="component" value="Unassembled WGS sequence"/>
</dbReference>
<sequence>MFHAQSPLHKLASDLLCNLFTGSAQHFGISTQQLSWQHKPRPHLISNTNLNNIQLIIAMALSIAALSATEAQQKAQLPNPFELDDSQILHKVYLTHANDDQTCDKDTLFNLVSNTILVSGTAASVNGQSQISTSFKPDFPTLKRISCQMITTRGTAQCAHQTTIWILQQLRGYSWDAKAVISLAAFALEYGEFLRLNRMAISDQLGSALKVLNQVEKRRVSAEFTELVALLVEAYQYIKEWAMWSGRGYETEEVNSLSDALQEIPLVVYWIVVSIVASSGNLVGVSEHKLSEFQIRLSKIVFKLRSHLEKCRLQIERIDDYRGRVKASNKIRDVVEFLRILIHGNGSEIPLLYDGGVLVKTGIEVFKGKYVMLFLSGLDSIGDEILLLNSIYNRLLENSRDEVKGFKKGDFKILWIPIVSIWNNVLKERFRTSKESIKWYVLEYFSQLPGMGIIREKLKYYNSKPTVAVINPQGDVMNENAMEILFQWGIEAFPFRKSDGDDLYKKWSWFWNLMKKVDLNVEELRRDSYVFLYGGNDSKWIRDFTVAIGKIKNNKKIKNVDIDVEYHQLGKDNPDRVPYFWIGIDGKKQNRECRDKVDCEIQEFVKSLLCLKQDPQGWVLVSKGCNIKLLGHGEPMYQTVADFEVWRDKVLEKESFDVAFKEYYDIKLQEISARCAIVNNTSSVLATITCPNPTCGRVMEVTSVNYRCCHRDDPNCCTI</sequence>
<dbReference type="Pfam" id="PF14577">
    <property type="entry name" value="SEO_C"/>
    <property type="match status" value="1"/>
</dbReference>
<evidence type="ECO:0000313" key="3">
    <source>
        <dbReference type="EMBL" id="KAK7344021.1"/>
    </source>
</evidence>
<protein>
    <submittedName>
        <fullName evidence="3">Uncharacterized protein</fullName>
    </submittedName>
</protein>
<feature type="domain" description="Sieve element occlusion C-terminal" evidence="2">
    <location>
        <begin position="577"/>
        <end position="710"/>
    </location>
</feature>
<dbReference type="InterPro" id="IPR010916">
    <property type="entry name" value="TonB_box_CS"/>
</dbReference>
<dbReference type="GO" id="GO:0010088">
    <property type="term" value="P:phloem development"/>
    <property type="evidence" value="ECO:0007669"/>
    <property type="project" value="InterPro"/>
</dbReference>
<dbReference type="InterPro" id="IPR039299">
    <property type="entry name" value="SEOA"/>
</dbReference>
<dbReference type="InterPro" id="IPR027944">
    <property type="entry name" value="SEO_C"/>
</dbReference>
<dbReference type="EMBL" id="JAYMYQ010000003">
    <property type="protein sequence ID" value="KAK7344021.1"/>
    <property type="molecule type" value="Genomic_DNA"/>
</dbReference>
<feature type="domain" description="Sieve element occlusion N-terminal" evidence="1">
    <location>
        <begin position="84"/>
        <end position="326"/>
    </location>
</feature>
<keyword evidence="4" id="KW-1185">Reference proteome</keyword>
<evidence type="ECO:0000259" key="1">
    <source>
        <dbReference type="Pfam" id="PF14576"/>
    </source>
</evidence>
<dbReference type="AlphaFoldDB" id="A0AAN9LYB0"/>
<name>A0AAN9LYB0_CANGL</name>
<dbReference type="PANTHER" id="PTHR33232:SF14">
    <property type="entry name" value="THIOREDOXIN-LIKE, SIEVE ELEMENT OCCLUSION-RELATED"/>
    <property type="match status" value="1"/>
</dbReference>
<dbReference type="PROSITE" id="PS00430">
    <property type="entry name" value="TONB_DEPENDENT_REC_1"/>
    <property type="match status" value="1"/>
</dbReference>
<organism evidence="3 4">
    <name type="scientific">Canavalia gladiata</name>
    <name type="common">Sword bean</name>
    <name type="synonym">Dolichos gladiatus</name>
    <dbReference type="NCBI Taxonomy" id="3824"/>
    <lineage>
        <taxon>Eukaryota</taxon>
        <taxon>Viridiplantae</taxon>
        <taxon>Streptophyta</taxon>
        <taxon>Embryophyta</taxon>
        <taxon>Tracheophyta</taxon>
        <taxon>Spermatophyta</taxon>
        <taxon>Magnoliopsida</taxon>
        <taxon>eudicotyledons</taxon>
        <taxon>Gunneridae</taxon>
        <taxon>Pentapetalae</taxon>
        <taxon>rosids</taxon>
        <taxon>fabids</taxon>
        <taxon>Fabales</taxon>
        <taxon>Fabaceae</taxon>
        <taxon>Papilionoideae</taxon>
        <taxon>50 kb inversion clade</taxon>
        <taxon>NPAAA clade</taxon>
        <taxon>indigoferoid/millettioid clade</taxon>
        <taxon>Phaseoleae</taxon>
        <taxon>Canavalia</taxon>
    </lineage>
</organism>
<comment type="caution">
    <text evidence="3">The sequence shown here is derived from an EMBL/GenBank/DDBJ whole genome shotgun (WGS) entry which is preliminary data.</text>
</comment>
<evidence type="ECO:0000259" key="2">
    <source>
        <dbReference type="Pfam" id="PF14577"/>
    </source>
</evidence>
<proteinExistence type="predicted"/>
<dbReference type="InterPro" id="IPR027942">
    <property type="entry name" value="SEO_N"/>
</dbReference>
<gene>
    <name evidence="3" type="ORF">VNO77_13220</name>
</gene>
<evidence type="ECO:0000313" key="4">
    <source>
        <dbReference type="Proteomes" id="UP001367508"/>
    </source>
</evidence>
<accession>A0AAN9LYB0</accession>
<reference evidence="3 4" key="1">
    <citation type="submission" date="2024-01" db="EMBL/GenBank/DDBJ databases">
        <title>The genomes of 5 underutilized Papilionoideae crops provide insights into root nodulation and disease resistanc.</title>
        <authorList>
            <person name="Jiang F."/>
        </authorList>
    </citation>
    <scope>NUCLEOTIDE SEQUENCE [LARGE SCALE GENOMIC DNA]</scope>
    <source>
        <strain evidence="3">LVBAO_FW01</strain>
        <tissue evidence="3">Leaves</tissue>
    </source>
</reference>
<dbReference type="Pfam" id="PF14576">
    <property type="entry name" value="SEO_N"/>
    <property type="match status" value="1"/>
</dbReference>